<evidence type="ECO:0000259" key="2">
    <source>
        <dbReference type="Pfam" id="PF18370"/>
    </source>
</evidence>
<dbReference type="Proteomes" id="UP000664628">
    <property type="component" value="Unassembled WGS sequence"/>
</dbReference>
<evidence type="ECO:0000313" key="5">
    <source>
        <dbReference type="Proteomes" id="UP000664628"/>
    </source>
</evidence>
<dbReference type="GO" id="GO:0016829">
    <property type="term" value="F:lyase activity"/>
    <property type="evidence" value="ECO:0007669"/>
    <property type="project" value="UniProtKB-KW"/>
</dbReference>
<dbReference type="PANTHER" id="PTHR43118:SF1">
    <property type="entry name" value="RHAMNOGALACTURONAN LYASE (EUROFUNG)"/>
    <property type="match status" value="1"/>
</dbReference>
<dbReference type="InterPro" id="IPR013783">
    <property type="entry name" value="Ig-like_fold"/>
</dbReference>
<name>A0ABS3JHV3_9BACT</name>
<dbReference type="Gene3D" id="2.60.40.10">
    <property type="entry name" value="Immunoglobulins"/>
    <property type="match status" value="1"/>
</dbReference>
<evidence type="ECO:0000256" key="1">
    <source>
        <dbReference type="SAM" id="SignalP"/>
    </source>
</evidence>
<feature type="signal peptide" evidence="1">
    <location>
        <begin position="1"/>
        <end position="23"/>
    </location>
</feature>
<feature type="chain" id="PRO_5045874722" evidence="1">
    <location>
        <begin position="24"/>
        <end position="621"/>
    </location>
</feature>
<comment type="caution">
    <text evidence="4">The sequence shown here is derived from an EMBL/GenBank/DDBJ whole genome shotgun (WGS) entry which is preliminary data.</text>
</comment>
<proteinExistence type="predicted"/>
<dbReference type="InterPro" id="IPR049366">
    <property type="entry name" value="RGL11_C"/>
</dbReference>
<feature type="domain" description="Rhamnogalacturonan I lyase beta-sheet" evidence="2">
    <location>
        <begin position="26"/>
        <end position="115"/>
    </location>
</feature>
<dbReference type="InterPro" id="IPR041624">
    <property type="entry name" value="RGI_lyase"/>
</dbReference>
<dbReference type="SUPFAM" id="SSF69318">
    <property type="entry name" value="Integrin alpha N-terminal domain"/>
    <property type="match status" value="1"/>
</dbReference>
<dbReference type="EMBL" id="JAFMYW010000003">
    <property type="protein sequence ID" value="MBO0949550.1"/>
    <property type="molecule type" value="Genomic_DNA"/>
</dbReference>
<dbReference type="PANTHER" id="PTHR43118">
    <property type="entry name" value="RHAMNOGALACTURONAN LYASE (EUROFUNG)"/>
    <property type="match status" value="1"/>
</dbReference>
<organism evidence="4 5">
    <name type="scientific">Fibrella forsythiae</name>
    <dbReference type="NCBI Taxonomy" id="2817061"/>
    <lineage>
        <taxon>Bacteria</taxon>
        <taxon>Pseudomonadati</taxon>
        <taxon>Bacteroidota</taxon>
        <taxon>Cytophagia</taxon>
        <taxon>Cytophagales</taxon>
        <taxon>Spirosomataceae</taxon>
        <taxon>Fibrella</taxon>
    </lineage>
</organism>
<dbReference type="Pfam" id="PF21348">
    <property type="entry name" value="RGL11_C"/>
    <property type="match status" value="1"/>
</dbReference>
<dbReference type="InterPro" id="IPR034641">
    <property type="entry name" value="RGL11"/>
</dbReference>
<dbReference type="CDD" id="cd10318">
    <property type="entry name" value="RGL11"/>
    <property type="match status" value="1"/>
</dbReference>
<sequence length="621" mass="67510">MKNLSKHLFVINCLLLISGPGNAQRLMENLSRGVVAINQGGGKVYVGWRLLGTEPADIPFNLYRTTGSSKAVKLNSQPITQSTNFVDQDVDLSQPISYVVKAVLNGKEQAASEPFTLVANVPAQPYLTIPLQTPAGYAPNDASAADLDGDGNYDLVLHQAGRGRDNGSAGMSDAPILEGYKLDGTLLWRINLGKNIREGAHYTQFMVYDLDGDGRAEVACKTADGTIDGQGKVIGDSSKHWVRADGKILDGPEFFTIFDGKTGATLATTDYIPSRYPTDGWGGIGGNGGTDNNGNRVDRFLACVAYLDGKLPSVVMCRGYYGRTVLAAWDWRGSKLTSRWVFDSKDKPGFSGMGNHNLTVADVDGDGKDEIVYGSMVVDDTGQGLFTTKLRHGDALHVTDLDPSRPGLEAWGIHENEEKVPGYENGYGAALYDARTGEIIWGTFPGKDVGRGVADDIDPDNPGGEMWWSGSDGLYDAKGKRIGSSPPSTNFLCWWDGDLTRELLDGNHIDKYQNGAPAVRLLTATDCSSNNGSKSTPALSADLFGDWREEVIFRTNDNKSLRIYTTTIPTEHRLYTLMHDPQYRLSIAWQNVGYNQPPHTSFHIGAGMKMPPKPNIITKLR</sequence>
<evidence type="ECO:0000259" key="3">
    <source>
        <dbReference type="Pfam" id="PF21348"/>
    </source>
</evidence>
<reference evidence="4 5" key="1">
    <citation type="submission" date="2021-03" db="EMBL/GenBank/DDBJ databases">
        <title>Fibrella sp. HMF5405 genome sequencing and assembly.</title>
        <authorList>
            <person name="Kang H."/>
            <person name="Kim H."/>
            <person name="Bae S."/>
            <person name="Joh K."/>
        </authorList>
    </citation>
    <scope>NUCLEOTIDE SEQUENCE [LARGE SCALE GENOMIC DNA]</scope>
    <source>
        <strain evidence="4 5">HMF5405</strain>
    </source>
</reference>
<dbReference type="RefSeq" id="WP_207329502.1">
    <property type="nucleotide sequence ID" value="NZ_JAFMYW010000003.1"/>
</dbReference>
<gene>
    <name evidence="4" type="ORF">J2I46_13220</name>
</gene>
<protein>
    <submittedName>
        <fullName evidence="4">Rhamnogalacturonan lyase</fullName>
    </submittedName>
</protein>
<feature type="domain" description="Rhamnogalacturonan lyase family 11 C-terminal" evidence="3">
    <location>
        <begin position="136"/>
        <end position="614"/>
    </location>
</feature>
<keyword evidence="4" id="KW-0456">Lyase</keyword>
<keyword evidence="5" id="KW-1185">Reference proteome</keyword>
<keyword evidence="1" id="KW-0732">Signal</keyword>
<accession>A0ABS3JHV3</accession>
<dbReference type="InterPro" id="IPR028994">
    <property type="entry name" value="Integrin_alpha_N"/>
</dbReference>
<dbReference type="Pfam" id="PF18370">
    <property type="entry name" value="RGI_lyase"/>
    <property type="match status" value="1"/>
</dbReference>
<evidence type="ECO:0000313" key="4">
    <source>
        <dbReference type="EMBL" id="MBO0949550.1"/>
    </source>
</evidence>